<evidence type="ECO:0000256" key="1">
    <source>
        <dbReference type="ARBA" id="ARBA00004976"/>
    </source>
</evidence>
<protein>
    <submittedName>
        <fullName evidence="3">Region found in RelA / SpoT proteins</fullName>
    </submittedName>
</protein>
<proteinExistence type="predicted"/>
<dbReference type="OrthoDB" id="1694513at2"/>
<dbReference type="UniPathway" id="UPA00908">
    <property type="reaction ID" value="UER00884"/>
</dbReference>
<dbReference type="InterPro" id="IPR043519">
    <property type="entry name" value="NT_sf"/>
</dbReference>
<accession>A0A379C3B5</accession>
<gene>
    <name evidence="3" type="ORF">NCTC13149_00518</name>
</gene>
<name>A0A379C3B5_9FIRM</name>
<dbReference type="SUPFAM" id="SSF81301">
    <property type="entry name" value="Nucleotidyltransferase"/>
    <property type="match status" value="1"/>
</dbReference>
<comment type="pathway">
    <text evidence="1">Purine metabolism; ppGpp biosynthesis; ppGpp from GTP: step 1/2.</text>
</comment>
<dbReference type="PANTHER" id="PTHR41773:SF1">
    <property type="entry name" value="RELA_SPOT DOMAIN-CONTAINING PROTEIN"/>
    <property type="match status" value="1"/>
</dbReference>
<dbReference type="EMBL" id="UGSZ01000001">
    <property type="protein sequence ID" value="SUB56724.1"/>
    <property type="molecule type" value="Genomic_DNA"/>
</dbReference>
<dbReference type="AlphaFoldDB" id="A0A379C3B5"/>
<dbReference type="STRING" id="1122949.GCA_000378725_00524"/>
<dbReference type="Pfam" id="PF04607">
    <property type="entry name" value="RelA_SpoT"/>
    <property type="match status" value="1"/>
</dbReference>
<dbReference type="GO" id="GO:0015970">
    <property type="term" value="P:guanosine tetraphosphate biosynthetic process"/>
    <property type="evidence" value="ECO:0007669"/>
    <property type="project" value="UniProtKB-UniPathway"/>
</dbReference>
<evidence type="ECO:0000313" key="4">
    <source>
        <dbReference type="Proteomes" id="UP000255517"/>
    </source>
</evidence>
<dbReference type="CDD" id="cd05399">
    <property type="entry name" value="NT_Rel-Spo_like"/>
    <property type="match status" value="1"/>
</dbReference>
<reference evidence="3 4" key="1">
    <citation type="submission" date="2018-06" db="EMBL/GenBank/DDBJ databases">
        <authorList>
            <consortium name="Pathogen Informatics"/>
            <person name="Doyle S."/>
        </authorList>
    </citation>
    <scope>NUCLEOTIDE SEQUENCE [LARGE SCALE GENOMIC DNA]</scope>
    <source>
        <strain evidence="3 4">NCTC13149</strain>
    </source>
</reference>
<dbReference type="PANTHER" id="PTHR41773">
    <property type="entry name" value="GTP PYROPHOSPHATASE-RELATED"/>
    <property type="match status" value="1"/>
</dbReference>
<organism evidence="3 4">
    <name type="scientific">Peptoniphilus lacrimalis</name>
    <dbReference type="NCBI Taxonomy" id="33031"/>
    <lineage>
        <taxon>Bacteria</taxon>
        <taxon>Bacillati</taxon>
        <taxon>Bacillota</taxon>
        <taxon>Tissierellia</taxon>
        <taxon>Tissierellales</taxon>
        <taxon>Peptoniphilaceae</taxon>
        <taxon>Peptoniphilus</taxon>
    </lineage>
</organism>
<evidence type="ECO:0000313" key="3">
    <source>
        <dbReference type="EMBL" id="SUB56724.1"/>
    </source>
</evidence>
<dbReference type="Gene3D" id="3.30.460.10">
    <property type="entry name" value="Beta Polymerase, domain 2"/>
    <property type="match status" value="1"/>
</dbReference>
<dbReference type="SMART" id="SM00954">
    <property type="entry name" value="RelA_SpoT"/>
    <property type="match status" value="1"/>
</dbReference>
<dbReference type="RefSeq" id="WP_019034449.1">
    <property type="nucleotide sequence ID" value="NZ_UGSZ01000001.1"/>
</dbReference>
<evidence type="ECO:0000259" key="2">
    <source>
        <dbReference type="SMART" id="SM00954"/>
    </source>
</evidence>
<dbReference type="Proteomes" id="UP000255517">
    <property type="component" value="Unassembled WGS sequence"/>
</dbReference>
<dbReference type="InterPro" id="IPR007685">
    <property type="entry name" value="RelA_SpoT"/>
</dbReference>
<sequence>MKLELFKYIDDVLDLFEYHRQELVSINKEVRNYFSDVLKDDERALNLSTRIKTPQSLREKLIRRNYYIKYPTPFEGFKKVPDLIGLRIECRFIKDEKEIYQKIIDEFRIYCGKGYYASNINKNIRLNLEDIQPQVLNNGFKIYKLDGLYKNSKTSYSFELQIKSLVNLFWGEIDHKILYKNYNYMIVEDFFRDIMHSIIDNLFMVDKQLMILYDHVTNSDASGKDPAEKQLKVLLSKIIHDVFINKIYGELGFVFNIKVSTDIIVEFIFMKLKKNKDNSYGEDFISLINRINEISTLDMNLEEYINVDEKPKFYDSFTRNIGNLILASLNKDFEWNIFFKIITTIDKESDNQIFEDFIHFVRYQYTLLILNLFENFDLSEDDKRDIENFILNLVIDKFKNNTTLEFLMVKSINKINFILESLKFSEIEGKEDLKELFKKEYKF</sequence>
<feature type="domain" description="RelA/SpoT" evidence="2">
    <location>
        <begin position="49"/>
        <end position="185"/>
    </location>
</feature>